<evidence type="ECO:0000256" key="6">
    <source>
        <dbReference type="SAM" id="Phobius"/>
    </source>
</evidence>
<keyword evidence="2" id="KW-0813">Transport</keyword>
<dbReference type="RefSeq" id="WP_091912007.1">
    <property type="nucleotide sequence ID" value="NZ_FNLO01000013.1"/>
</dbReference>
<feature type="transmembrane region" description="Helical" evidence="6">
    <location>
        <begin position="93"/>
        <end position="112"/>
    </location>
</feature>
<dbReference type="EMBL" id="FNLO01000013">
    <property type="protein sequence ID" value="SDV50767.1"/>
    <property type="molecule type" value="Genomic_DNA"/>
</dbReference>
<keyword evidence="3 6" id="KW-0812">Transmembrane</keyword>
<feature type="transmembrane region" description="Helical" evidence="6">
    <location>
        <begin position="63"/>
        <end position="81"/>
    </location>
</feature>
<keyword evidence="5 6" id="KW-0472">Membrane</keyword>
<dbReference type="PANTHER" id="PTHR43791">
    <property type="entry name" value="PERMEASE-RELATED"/>
    <property type="match status" value="1"/>
</dbReference>
<evidence type="ECO:0000313" key="9">
    <source>
        <dbReference type="Proteomes" id="UP000243719"/>
    </source>
</evidence>
<gene>
    <name evidence="8" type="ORF">SAMN05216551_11388</name>
</gene>
<keyword evidence="4 6" id="KW-1133">Transmembrane helix</keyword>
<dbReference type="Proteomes" id="UP000243719">
    <property type="component" value="Unassembled WGS sequence"/>
</dbReference>
<feature type="transmembrane region" description="Helical" evidence="6">
    <location>
        <begin position="378"/>
        <end position="400"/>
    </location>
</feature>
<feature type="transmembrane region" description="Helical" evidence="6">
    <location>
        <begin position="321"/>
        <end position="340"/>
    </location>
</feature>
<proteinExistence type="predicted"/>
<evidence type="ECO:0000256" key="5">
    <source>
        <dbReference type="ARBA" id="ARBA00023136"/>
    </source>
</evidence>
<feature type="transmembrane region" description="Helical" evidence="6">
    <location>
        <begin position="255"/>
        <end position="276"/>
    </location>
</feature>
<dbReference type="GO" id="GO:0016020">
    <property type="term" value="C:membrane"/>
    <property type="evidence" value="ECO:0007669"/>
    <property type="project" value="UniProtKB-SubCell"/>
</dbReference>
<comment type="subcellular location">
    <subcellularLocation>
        <location evidence="1">Membrane</location>
        <topology evidence="1">Multi-pass membrane protein</topology>
    </subcellularLocation>
</comment>
<dbReference type="InterPro" id="IPR020846">
    <property type="entry name" value="MFS_dom"/>
</dbReference>
<feature type="transmembrane region" description="Helical" evidence="6">
    <location>
        <begin position="151"/>
        <end position="174"/>
    </location>
</feature>
<dbReference type="Gene3D" id="1.20.1250.20">
    <property type="entry name" value="MFS general substrate transporter like domains"/>
    <property type="match status" value="2"/>
</dbReference>
<feature type="transmembrane region" description="Helical" evidence="6">
    <location>
        <begin position="186"/>
        <end position="208"/>
    </location>
</feature>
<keyword evidence="9" id="KW-1185">Reference proteome</keyword>
<dbReference type="PROSITE" id="PS50850">
    <property type="entry name" value="MFS"/>
    <property type="match status" value="1"/>
</dbReference>
<feature type="transmembrane region" description="Helical" evidence="6">
    <location>
        <begin position="346"/>
        <end position="366"/>
    </location>
</feature>
<dbReference type="InterPro" id="IPR036259">
    <property type="entry name" value="MFS_trans_sf"/>
</dbReference>
<evidence type="ECO:0000256" key="3">
    <source>
        <dbReference type="ARBA" id="ARBA00022692"/>
    </source>
</evidence>
<accession>A0A1H2PVA5</accession>
<feature type="domain" description="Major facilitator superfamily (MFS) profile" evidence="7">
    <location>
        <begin position="27"/>
        <end position="436"/>
    </location>
</feature>
<feature type="transmembrane region" description="Helical" evidence="6">
    <location>
        <begin position="25"/>
        <end position="43"/>
    </location>
</feature>
<feature type="transmembrane region" description="Helical" evidence="6">
    <location>
        <begin position="288"/>
        <end position="309"/>
    </location>
</feature>
<evidence type="ECO:0000259" key="7">
    <source>
        <dbReference type="PROSITE" id="PS50850"/>
    </source>
</evidence>
<evidence type="ECO:0000313" key="8">
    <source>
        <dbReference type="EMBL" id="SDV50767.1"/>
    </source>
</evidence>
<dbReference type="OrthoDB" id="5441967at2"/>
<feature type="transmembrane region" description="Helical" evidence="6">
    <location>
        <begin position="118"/>
        <end position="139"/>
    </location>
</feature>
<dbReference type="AlphaFoldDB" id="A0A1H2PVA5"/>
<evidence type="ECO:0000256" key="1">
    <source>
        <dbReference type="ARBA" id="ARBA00004141"/>
    </source>
</evidence>
<name>A0A1H2PVA5_9BURK</name>
<dbReference type="PANTHER" id="PTHR43791:SF36">
    <property type="entry name" value="TRANSPORTER, PUTATIVE (AFU_ORTHOLOGUE AFUA_6G08340)-RELATED"/>
    <property type="match status" value="1"/>
</dbReference>
<dbReference type="SUPFAM" id="SSF103473">
    <property type="entry name" value="MFS general substrate transporter"/>
    <property type="match status" value="1"/>
</dbReference>
<reference evidence="9" key="1">
    <citation type="submission" date="2016-09" db="EMBL/GenBank/DDBJ databases">
        <authorList>
            <person name="Varghese N."/>
            <person name="Submissions S."/>
        </authorList>
    </citation>
    <scope>NUCLEOTIDE SEQUENCE [LARGE SCALE GENOMIC DNA]</scope>
    <source>
        <strain evidence="9">JS23</strain>
    </source>
</reference>
<dbReference type="InterPro" id="IPR011701">
    <property type="entry name" value="MFS"/>
</dbReference>
<dbReference type="FunFam" id="1.20.1250.20:FF:000018">
    <property type="entry name" value="MFS transporter permease"/>
    <property type="match status" value="1"/>
</dbReference>
<dbReference type="STRING" id="1770053.SAMN05216551_11388"/>
<dbReference type="Pfam" id="PF07690">
    <property type="entry name" value="MFS_1"/>
    <property type="match status" value="1"/>
</dbReference>
<feature type="transmembrane region" description="Helical" evidence="6">
    <location>
        <begin position="412"/>
        <end position="432"/>
    </location>
</feature>
<organism evidence="8 9">
    <name type="scientific">Chitinasiproducens palmae</name>
    <dbReference type="NCBI Taxonomy" id="1770053"/>
    <lineage>
        <taxon>Bacteria</taxon>
        <taxon>Pseudomonadati</taxon>
        <taxon>Pseudomonadota</taxon>
        <taxon>Betaproteobacteria</taxon>
        <taxon>Burkholderiales</taxon>
        <taxon>Burkholderiaceae</taxon>
        <taxon>Chitinasiproducens</taxon>
    </lineage>
</organism>
<dbReference type="GO" id="GO:0022857">
    <property type="term" value="F:transmembrane transporter activity"/>
    <property type="evidence" value="ECO:0007669"/>
    <property type="project" value="InterPro"/>
</dbReference>
<evidence type="ECO:0000256" key="2">
    <source>
        <dbReference type="ARBA" id="ARBA00022448"/>
    </source>
</evidence>
<evidence type="ECO:0000256" key="4">
    <source>
        <dbReference type="ARBA" id="ARBA00022989"/>
    </source>
</evidence>
<dbReference type="CDD" id="cd17319">
    <property type="entry name" value="MFS_ExuT_GudP_like"/>
    <property type="match status" value="1"/>
</dbReference>
<sequence length="441" mass="47606">MSTVPSLACADRAGIERSAYRKIDLRIAAVLFGCFVLSFIDRVNVSYAHLQMRQDIGLSDEQYGFAVGLLFFSYVLFEVPSNLAMARIGARKTLSRIMILWGIVSTLTMAVQTPTHLYIARLALGAAEAGFFPGALLFFTYWYPAKRRARVIGFFALAVPVSGFIGGPISGWILHAMNDVGGMHAWRWLFLIEGLPSIVVGVLLYCFLTERPADARWLNATERALVVEALAAEQRGKGNDAASHRFGAALRTPRLYVAALAYTAVPWVANVITYWSPSILKQAGAGNALDVGLLLTIPYTIGAIGMLLICRSSDLRLERRWHWAASGTLAALSLLALPLAMHDLMLTVVVFAFMTIGFLGIAALFFTIPLAYLSGTAAAGGLALISALGQLMGSFAPMTIGHIKQSTGSVTGGLYVVAGVVLIAVLVVLFLIPARVLHERR</sequence>
<protein>
    <submittedName>
        <fullName evidence="8">MFS transporter, ACS family, phthalate transporter</fullName>
    </submittedName>
</protein>